<dbReference type="STRING" id="226506.SAMN04488519_108144"/>
<gene>
    <name evidence="1" type="ORF">SAMN04488519_108144</name>
</gene>
<evidence type="ECO:0000313" key="1">
    <source>
        <dbReference type="EMBL" id="SFO56783.1"/>
    </source>
</evidence>
<dbReference type="RefSeq" id="WP_091654896.1">
    <property type="nucleotide sequence ID" value="NZ_FOVW01000008.1"/>
</dbReference>
<reference evidence="2" key="1">
    <citation type="submission" date="2016-10" db="EMBL/GenBank/DDBJ databases">
        <authorList>
            <person name="Varghese N."/>
            <person name="Submissions S."/>
        </authorList>
    </citation>
    <scope>NUCLEOTIDE SEQUENCE [LARGE SCALE GENOMIC DNA]</scope>
    <source>
        <strain evidence="2">DSM 15282</strain>
    </source>
</reference>
<dbReference type="Proteomes" id="UP000199564">
    <property type="component" value="Unassembled WGS sequence"/>
</dbReference>
<sequence>MKTVIFTAIAFMIVGSLFSQNLPSFNLQARFGVQSDLPNGESVFGGGLGGVFRFASIDNPWQIGLYVDKFSNDELSELNYHSYKRWSAMISAGKMWKTEWRIAKKPLRIGGGVLLISTLHLRAAPGGDYATVSAPSFGVYTRINYPLIEFGNSEVLLFTDHSLFGDGFMRNLLGLSYPLGKKLN</sequence>
<keyword evidence="2" id="KW-1185">Reference proteome</keyword>
<evidence type="ECO:0008006" key="3">
    <source>
        <dbReference type="Google" id="ProtNLM"/>
    </source>
</evidence>
<dbReference type="AlphaFoldDB" id="A0A1I5I861"/>
<evidence type="ECO:0000313" key="2">
    <source>
        <dbReference type="Proteomes" id="UP000199564"/>
    </source>
</evidence>
<proteinExistence type="predicted"/>
<dbReference type="EMBL" id="FOVW01000008">
    <property type="protein sequence ID" value="SFO56783.1"/>
    <property type="molecule type" value="Genomic_DNA"/>
</dbReference>
<organism evidence="1 2">
    <name type="scientific">Algoriphagus ornithinivorans</name>
    <dbReference type="NCBI Taxonomy" id="226506"/>
    <lineage>
        <taxon>Bacteria</taxon>
        <taxon>Pseudomonadati</taxon>
        <taxon>Bacteroidota</taxon>
        <taxon>Cytophagia</taxon>
        <taxon>Cytophagales</taxon>
        <taxon>Cyclobacteriaceae</taxon>
        <taxon>Algoriphagus</taxon>
    </lineage>
</organism>
<protein>
    <recommendedName>
        <fullName evidence="3">Outer membrane protein beta-barrel domain-containing protein</fullName>
    </recommendedName>
</protein>
<accession>A0A1I5I861</accession>
<name>A0A1I5I861_9BACT</name>